<feature type="transmembrane region" description="Helical" evidence="2">
    <location>
        <begin position="49"/>
        <end position="68"/>
    </location>
</feature>
<feature type="region of interest" description="Disordered" evidence="1">
    <location>
        <begin position="1"/>
        <end position="34"/>
    </location>
</feature>
<dbReference type="EMBL" id="AWSA01000036">
    <property type="protein sequence ID" value="EWT00697.1"/>
    <property type="molecule type" value="Genomic_DNA"/>
</dbReference>
<feature type="compositionally biased region" description="Polar residues" evidence="1">
    <location>
        <begin position="1"/>
        <end position="12"/>
    </location>
</feature>
<gene>
    <name evidence="3" type="ORF">N865_21360</name>
</gene>
<dbReference type="Proteomes" id="UP000019489">
    <property type="component" value="Unassembled WGS sequence"/>
</dbReference>
<dbReference type="STRING" id="1386089.N865_21360"/>
<evidence type="ECO:0000256" key="1">
    <source>
        <dbReference type="SAM" id="MobiDB-lite"/>
    </source>
</evidence>
<organism evidence="3 4">
    <name type="scientific">Intrasporangium oryzae NRRL B-24470</name>
    <dbReference type="NCBI Taxonomy" id="1386089"/>
    <lineage>
        <taxon>Bacteria</taxon>
        <taxon>Bacillati</taxon>
        <taxon>Actinomycetota</taxon>
        <taxon>Actinomycetes</taxon>
        <taxon>Micrococcales</taxon>
        <taxon>Intrasporangiaceae</taxon>
        <taxon>Intrasporangium</taxon>
    </lineage>
</organism>
<dbReference type="PATRIC" id="fig|1386089.3.peg.3058"/>
<accession>W9G5V6</accession>
<dbReference type="Pfam" id="PF10745">
    <property type="entry name" value="DUF2530"/>
    <property type="match status" value="1"/>
</dbReference>
<feature type="transmembrane region" description="Helical" evidence="2">
    <location>
        <begin position="74"/>
        <end position="93"/>
    </location>
</feature>
<keyword evidence="4" id="KW-1185">Reference proteome</keyword>
<name>W9G5V6_9MICO</name>
<comment type="caution">
    <text evidence="3">The sequence shown here is derived from an EMBL/GenBank/DDBJ whole genome shotgun (WGS) entry which is preliminary data.</text>
</comment>
<dbReference type="eggNOG" id="ENOG5033FKC">
    <property type="taxonomic scope" value="Bacteria"/>
</dbReference>
<evidence type="ECO:0000313" key="3">
    <source>
        <dbReference type="EMBL" id="EWT00697.1"/>
    </source>
</evidence>
<sequence length="104" mass="11362">MGVTEPTSPHDPQQTRDEPHRDGLDAGRPVDEHPDLAPMHVPMLKIVEAGILAWAVALVVTLVVPALHEGSRDWWPWTCVAGIVLGAMGWLYVRRGRGNARDAA</sequence>
<reference evidence="3 4" key="1">
    <citation type="submission" date="2013-08" db="EMBL/GenBank/DDBJ databases">
        <title>Intrasporangium oryzae NRRL B-24470.</title>
        <authorList>
            <person name="Liu H."/>
            <person name="Wang G."/>
        </authorList>
    </citation>
    <scope>NUCLEOTIDE SEQUENCE [LARGE SCALE GENOMIC DNA]</scope>
    <source>
        <strain evidence="3 4">NRRL B-24470</strain>
    </source>
</reference>
<evidence type="ECO:0000313" key="4">
    <source>
        <dbReference type="Proteomes" id="UP000019489"/>
    </source>
</evidence>
<evidence type="ECO:0000256" key="2">
    <source>
        <dbReference type="SAM" id="Phobius"/>
    </source>
</evidence>
<proteinExistence type="predicted"/>
<keyword evidence="2" id="KW-0812">Transmembrane</keyword>
<dbReference type="AlphaFoldDB" id="W9G5V6"/>
<keyword evidence="2" id="KW-0472">Membrane</keyword>
<evidence type="ECO:0008006" key="5">
    <source>
        <dbReference type="Google" id="ProtNLM"/>
    </source>
</evidence>
<protein>
    <recommendedName>
        <fullName evidence="5">DUF2530 domain-containing protein</fullName>
    </recommendedName>
</protein>
<keyword evidence="2" id="KW-1133">Transmembrane helix</keyword>
<dbReference type="InterPro" id="IPR019681">
    <property type="entry name" value="DUF2530"/>
</dbReference>
<feature type="compositionally biased region" description="Basic and acidic residues" evidence="1">
    <location>
        <begin position="13"/>
        <end position="34"/>
    </location>
</feature>